<dbReference type="AlphaFoldDB" id="A0A3Q9BKP4"/>
<dbReference type="GO" id="GO:0043138">
    <property type="term" value="F:3'-5' DNA helicase activity"/>
    <property type="evidence" value="ECO:0007669"/>
    <property type="project" value="TreeGrafter"/>
</dbReference>
<sequence length="787" mass="91591">MLRKKRLDIYILIMKGDYPMVRNENLELEKEQSRMDHVVSVIDKEIERLAYEYTEKLERQKELLKESSSIKINNSSNEAMWESSGELREFEQNLVIKSNELNQVQNRRAVLEKMQEDPYFGRIDYHNVNEKEEEQIYVGIGSLFDKEENLIVDWRAPISALYYEGNVGDRVKLRFGEHIEAFEVDLKRQFRVRNATITGMIDTDNVMGDPYLLEVLESSSSNLMGPVIATLQKEQNRIVRESTSKNVLIQGVAGSGKTVVMMQKIAYLLYAYRNFLKAEDILLFSPNRIFQAYISQVLPSLGEWDVAGNTFSQFITRRLPSFSLKRSDVGAASSYGAVKGSLPFYDALQRYSRLLKKKHLKFRDIVLHDEVLISKEEIEYYYETIHSQGSLAAKLEILRVQLLQKLEILKEEAVDAEWVDEELQHLSAASMHQFERQTHDITKMEGNIRKEIVAKAFLTVEKKINSQSHIRFLAQYIHFLRVIPQLINLEEFNVSKDDWQEHVKEVVEMLKEKEFSMEDMTAYYALLLQMKGIMQQNSYQYICIDEIQDITPFQLKLLKDLYPRAKYVMAGDLNQNIWQNRLSNQELHQIFKEEEIESHLLLTSYRSTREIMAFADQFASLPERTAKPIRSREKPAVFYANQTDFSEKIRQTILSRIEKGERIAFLSPTIKGAESFASYLDDWNIDYQKIYDENDFLNKQVILMPISLAKGLEFDVAIGLGTDEILKGLSKESYQQIWYTIFSRAMHQLYLVVSNEQTELLKGIDPSTYLHGQETIEVEGGSSNLNK</sequence>
<name>A0A3Q9BKP4_9LACT</name>
<keyword evidence="4 5" id="KW-0067">ATP-binding</keyword>
<dbReference type="InterPro" id="IPR000212">
    <property type="entry name" value="DNA_helicase_UvrD/REP"/>
</dbReference>
<gene>
    <name evidence="7" type="ORF">EJN90_01700</name>
</gene>
<dbReference type="NCBIfam" id="NF041464">
    <property type="entry name" value="HelD_BACSU"/>
    <property type="match status" value="1"/>
</dbReference>
<dbReference type="InterPro" id="IPR014016">
    <property type="entry name" value="UvrD-like_ATP-bd"/>
</dbReference>
<keyword evidence="2 5" id="KW-0378">Hydrolase</keyword>
<dbReference type="GO" id="GO:0005524">
    <property type="term" value="F:ATP binding"/>
    <property type="evidence" value="ECO:0007669"/>
    <property type="project" value="UniProtKB-UniRule"/>
</dbReference>
<dbReference type="SUPFAM" id="SSF52540">
    <property type="entry name" value="P-loop containing nucleoside triphosphate hydrolases"/>
    <property type="match status" value="1"/>
</dbReference>
<proteinExistence type="predicted"/>
<dbReference type="Pfam" id="PF00580">
    <property type="entry name" value="UvrD-helicase"/>
    <property type="match status" value="2"/>
</dbReference>
<dbReference type="OrthoDB" id="9787585at2"/>
<evidence type="ECO:0000256" key="4">
    <source>
        <dbReference type="ARBA" id="ARBA00022840"/>
    </source>
</evidence>
<protein>
    <submittedName>
        <fullName evidence="7">Damage-inducible protein</fullName>
    </submittedName>
</protein>
<dbReference type="Proteomes" id="UP000273326">
    <property type="component" value="Chromosome"/>
</dbReference>
<evidence type="ECO:0000256" key="1">
    <source>
        <dbReference type="ARBA" id="ARBA00022741"/>
    </source>
</evidence>
<dbReference type="GO" id="GO:0005829">
    <property type="term" value="C:cytosol"/>
    <property type="evidence" value="ECO:0007669"/>
    <property type="project" value="TreeGrafter"/>
</dbReference>
<dbReference type="GO" id="GO:0016787">
    <property type="term" value="F:hydrolase activity"/>
    <property type="evidence" value="ECO:0007669"/>
    <property type="project" value="UniProtKB-UniRule"/>
</dbReference>
<dbReference type="GO" id="GO:0003677">
    <property type="term" value="F:DNA binding"/>
    <property type="evidence" value="ECO:0007669"/>
    <property type="project" value="InterPro"/>
</dbReference>
<dbReference type="Gene3D" id="3.40.50.300">
    <property type="entry name" value="P-loop containing nucleotide triphosphate hydrolases"/>
    <property type="match status" value="2"/>
</dbReference>
<dbReference type="KEGG" id="jeh:EJN90_01700"/>
<keyword evidence="3 5" id="KW-0347">Helicase</keyword>
<evidence type="ECO:0000256" key="5">
    <source>
        <dbReference type="PROSITE-ProRule" id="PRU00560"/>
    </source>
</evidence>
<dbReference type="PROSITE" id="PS51198">
    <property type="entry name" value="UVRD_HELICASE_ATP_BIND"/>
    <property type="match status" value="1"/>
</dbReference>
<organism evidence="7 8">
    <name type="scientific">Jeotgalibaca ciconiae</name>
    <dbReference type="NCBI Taxonomy" id="2496265"/>
    <lineage>
        <taxon>Bacteria</taxon>
        <taxon>Bacillati</taxon>
        <taxon>Bacillota</taxon>
        <taxon>Bacilli</taxon>
        <taxon>Lactobacillales</taxon>
        <taxon>Carnobacteriaceae</taxon>
        <taxon>Jeotgalibaca</taxon>
    </lineage>
</organism>
<evidence type="ECO:0000256" key="2">
    <source>
        <dbReference type="ARBA" id="ARBA00022801"/>
    </source>
</evidence>
<evidence type="ECO:0000313" key="7">
    <source>
        <dbReference type="EMBL" id="AZP03487.1"/>
    </source>
</evidence>
<evidence type="ECO:0000313" key="8">
    <source>
        <dbReference type="Proteomes" id="UP000273326"/>
    </source>
</evidence>
<dbReference type="InterPro" id="IPR048228">
    <property type="entry name" value="HelD_bacillota"/>
</dbReference>
<dbReference type="GO" id="GO:0000725">
    <property type="term" value="P:recombinational repair"/>
    <property type="evidence" value="ECO:0007669"/>
    <property type="project" value="TreeGrafter"/>
</dbReference>
<accession>A0A3Q9BKP4</accession>
<dbReference type="InterPro" id="IPR027417">
    <property type="entry name" value="P-loop_NTPase"/>
</dbReference>
<dbReference type="EMBL" id="CP034465">
    <property type="protein sequence ID" value="AZP03487.1"/>
    <property type="molecule type" value="Genomic_DNA"/>
</dbReference>
<dbReference type="PANTHER" id="PTHR11070">
    <property type="entry name" value="UVRD / RECB / PCRA DNA HELICASE FAMILY MEMBER"/>
    <property type="match status" value="1"/>
</dbReference>
<dbReference type="PANTHER" id="PTHR11070:SF17">
    <property type="entry name" value="DNA HELICASE IV"/>
    <property type="match status" value="1"/>
</dbReference>
<feature type="domain" description="UvrD-like helicase ATP-binding" evidence="6">
    <location>
        <begin position="230"/>
        <end position="608"/>
    </location>
</feature>
<keyword evidence="8" id="KW-1185">Reference proteome</keyword>
<evidence type="ECO:0000256" key="3">
    <source>
        <dbReference type="ARBA" id="ARBA00022806"/>
    </source>
</evidence>
<evidence type="ECO:0000259" key="6">
    <source>
        <dbReference type="PROSITE" id="PS51198"/>
    </source>
</evidence>
<reference evidence="8" key="1">
    <citation type="submission" date="2018-12" db="EMBL/GenBank/DDBJ databases">
        <title>Complete genome sequencing of Jeotgalibaca sp. H21T32.</title>
        <authorList>
            <person name="Bae J.-W."/>
            <person name="Lee S.-Y."/>
        </authorList>
    </citation>
    <scope>NUCLEOTIDE SEQUENCE [LARGE SCALE GENOMIC DNA]</scope>
    <source>
        <strain evidence="8">H21T32</strain>
    </source>
</reference>
<keyword evidence="1 5" id="KW-0547">Nucleotide-binding</keyword>
<feature type="binding site" evidence="5">
    <location>
        <begin position="251"/>
        <end position="258"/>
    </location>
    <ligand>
        <name>ATP</name>
        <dbReference type="ChEBI" id="CHEBI:30616"/>
    </ligand>
</feature>